<reference evidence="3" key="1">
    <citation type="submission" date="2015-09" db="EMBL/GenBank/DDBJ databases">
        <authorList>
            <person name="Bertelli C."/>
        </authorList>
    </citation>
    <scope>NUCLEOTIDE SEQUENCE [LARGE SCALE GENOMIC DNA]</scope>
    <source>
        <strain evidence="3">KNic</strain>
    </source>
</reference>
<dbReference type="AlphaFoldDB" id="A0A0U5CPR6"/>
<organism evidence="2 3">
    <name type="scientific">Candidatus Protochlamydia naegleriophila</name>
    <dbReference type="NCBI Taxonomy" id="389348"/>
    <lineage>
        <taxon>Bacteria</taxon>
        <taxon>Pseudomonadati</taxon>
        <taxon>Chlamydiota</taxon>
        <taxon>Chlamydiia</taxon>
        <taxon>Parachlamydiales</taxon>
        <taxon>Parachlamydiaceae</taxon>
        <taxon>Candidatus Protochlamydia</taxon>
    </lineage>
</organism>
<dbReference type="PATRIC" id="fig|389348.3.peg.1265"/>
<proteinExistence type="predicted"/>
<keyword evidence="3" id="KW-1185">Reference proteome</keyword>
<feature type="transmembrane region" description="Helical" evidence="1">
    <location>
        <begin position="117"/>
        <end position="137"/>
    </location>
</feature>
<keyword evidence="1" id="KW-0472">Membrane</keyword>
<gene>
    <name evidence="2" type="ORF">PNK_1147</name>
</gene>
<dbReference type="Proteomes" id="UP000069902">
    <property type="component" value="Chromosome cPNK"/>
</dbReference>
<keyword evidence="1" id="KW-0812">Transmembrane</keyword>
<dbReference type="EMBL" id="LN879502">
    <property type="protein sequence ID" value="CUI16764.1"/>
    <property type="molecule type" value="Genomic_DNA"/>
</dbReference>
<keyword evidence="1" id="KW-1133">Transmembrane helix</keyword>
<protein>
    <submittedName>
        <fullName evidence="2">Uncharacterized protein</fullName>
    </submittedName>
</protein>
<dbReference type="InParanoid" id="A0A0U5CPR6"/>
<feature type="transmembrane region" description="Helical" evidence="1">
    <location>
        <begin position="91"/>
        <end position="111"/>
    </location>
</feature>
<evidence type="ECO:0000313" key="3">
    <source>
        <dbReference type="Proteomes" id="UP000069902"/>
    </source>
</evidence>
<evidence type="ECO:0000256" key="1">
    <source>
        <dbReference type="SAM" id="Phobius"/>
    </source>
</evidence>
<name>A0A0U5CPR6_9BACT</name>
<sequence length="145" mass="15934">MKISFNLIPEGVRNAYNSAAVRVGYLKNFVVKVIDQASSHVQDREYAFVAMTLTCVASGELSIRVARVAGEVYELAFGRYAGLSNAQKNRLALGLGGIIALTYSATNYAVYKALRMPLTPWEFVAVNVCSAVLFYFAKTKTECCR</sequence>
<dbReference type="KEGG" id="pnl:PNK_1147"/>
<evidence type="ECO:0000313" key="2">
    <source>
        <dbReference type="EMBL" id="CUI16764.1"/>
    </source>
</evidence>
<accession>A0A0U5CPR6</accession>
<dbReference type="RefSeq" id="WP_059060845.1">
    <property type="nucleotide sequence ID" value="NZ_LN879502.1"/>
</dbReference>
<dbReference type="STRING" id="389348.PNK_1147"/>